<dbReference type="PANTHER" id="PTHR30607:SF2">
    <property type="entry name" value="POTASSIUM-TRANSPORTING ATPASE POTASSIUM-BINDING SUBUNIT"/>
    <property type="match status" value="1"/>
</dbReference>
<evidence type="ECO:0000256" key="5">
    <source>
        <dbReference type="ARBA" id="ARBA00022958"/>
    </source>
</evidence>
<dbReference type="EMBL" id="LLXZ01000080">
    <property type="protein sequence ID" value="KRR08925.1"/>
    <property type="molecule type" value="Genomic_DNA"/>
</dbReference>
<keyword evidence="3 9" id="KW-0633">Potassium transport</keyword>
<feature type="transmembrane region" description="Helical" evidence="9">
    <location>
        <begin position="63"/>
        <end position="85"/>
    </location>
</feature>
<comment type="function">
    <text evidence="9">Part of the high-affinity ATP-driven potassium transport (or Kdp) system, which catalyzes the hydrolysis of ATP coupled with the electrogenic transport of potassium into the cytoplasm. This subunit binds the extracellular potassium ions and delivers the ions to the membrane domain of KdpB through an intramembrane tunnel.</text>
</comment>
<dbReference type="GO" id="GO:0016787">
    <property type="term" value="F:hydrolase activity"/>
    <property type="evidence" value="ECO:0007669"/>
    <property type="project" value="UniProtKB-KW"/>
</dbReference>
<sequence>MTVIGWFQIILYCAIVVALVKPLGWYMTRVFNGEATFLSPVLRPVERGLYWISGVDERREQHWLTYTVSMLLFHVGGFLIIYGLMRLQGLLPFNPAGQSAVAEDLSFNTAISFITNTNWQNYGGESTLSYLVQMVGLTHQNFLSAATGIALAVALIRGFSRSSMRTIGNFWVDVTRCTLYVLLPICIVYTLFLVWQGMPQTLGAYVDATTLEGAKQTIAVGPVASQVAIKMLGTNGGGFFNANAAHPFENPTALSNFVQMISIFALGAALTNVFGRMVGNERQGWAILAVMGVLFVAGVAITYWAEANGTSTLASLGLTGGNMEGKEVRFGIVASSLFAVITTAASCGAVNAMHDSFTALGGMIPLINMQLGEIIVGGVGAGMYGMLLFVVLAIFVAGLMVGRTPEYVGKKIEAREVKMAMLAILVLPLMYLGWTAVAVVLPSAVASMANAGPHGFTEVLYAFTSATGNNGSAFGGLTGNTFFYNLTLASSMFVGRFFMIVPAMAIAGSLAGKKSVPPSAGTFPTTGGLFVGLVVGVILIIGGLTFFPALALGPIVEHLSMNANTLF</sequence>
<feature type="transmembrane region" description="Helical" evidence="9">
    <location>
        <begin position="482"/>
        <end position="507"/>
    </location>
</feature>
<dbReference type="RefSeq" id="WP_057835665.1">
    <property type="nucleotide sequence ID" value="NZ_LLXZ01000080.1"/>
</dbReference>
<feature type="transmembrane region" description="Helical" evidence="9">
    <location>
        <begin position="357"/>
        <end position="376"/>
    </location>
</feature>
<keyword evidence="2 9" id="KW-1003">Cell membrane</keyword>
<feature type="transmembrane region" description="Helical" evidence="9">
    <location>
        <begin position="422"/>
        <end position="445"/>
    </location>
</feature>
<keyword evidence="10" id="KW-0378">Hydrolase</keyword>
<evidence type="ECO:0000256" key="8">
    <source>
        <dbReference type="ARBA" id="ARBA00023136"/>
    </source>
</evidence>
<evidence type="ECO:0000313" key="11">
    <source>
        <dbReference type="Proteomes" id="UP000050863"/>
    </source>
</evidence>
<evidence type="ECO:0000256" key="2">
    <source>
        <dbReference type="ARBA" id="ARBA00022475"/>
    </source>
</evidence>
<dbReference type="GO" id="GO:0005886">
    <property type="term" value="C:plasma membrane"/>
    <property type="evidence" value="ECO:0007669"/>
    <property type="project" value="UniProtKB-SubCell"/>
</dbReference>
<evidence type="ECO:0000256" key="9">
    <source>
        <dbReference type="HAMAP-Rule" id="MF_00275"/>
    </source>
</evidence>
<evidence type="ECO:0000313" key="10">
    <source>
        <dbReference type="EMBL" id="KRR08925.1"/>
    </source>
</evidence>
<feature type="transmembrane region" description="Helical" evidence="9">
    <location>
        <begin position="257"/>
        <end position="274"/>
    </location>
</feature>
<feature type="transmembrane region" description="Helical" evidence="9">
    <location>
        <begin position="177"/>
        <end position="195"/>
    </location>
</feature>
<keyword evidence="7 9" id="KW-0406">Ion transport</keyword>
<dbReference type="NCBIfam" id="TIGR00680">
    <property type="entry name" value="kdpA"/>
    <property type="match status" value="1"/>
</dbReference>
<dbReference type="GO" id="GO:0030955">
    <property type="term" value="F:potassium ion binding"/>
    <property type="evidence" value="ECO:0007669"/>
    <property type="project" value="UniProtKB-UniRule"/>
</dbReference>
<feature type="transmembrane region" description="Helical" evidence="9">
    <location>
        <begin position="330"/>
        <end position="350"/>
    </location>
</feature>
<gene>
    <name evidence="9" type="primary">kdpA</name>
    <name evidence="10" type="ORF">CQ12_08115</name>
</gene>
<evidence type="ECO:0000256" key="6">
    <source>
        <dbReference type="ARBA" id="ARBA00022989"/>
    </source>
</evidence>
<comment type="caution">
    <text evidence="10">The sequence shown here is derived from an EMBL/GenBank/DDBJ whole genome shotgun (WGS) entry which is preliminary data.</text>
</comment>
<dbReference type="InterPro" id="IPR004623">
    <property type="entry name" value="KdpA"/>
</dbReference>
<organism evidence="10 11">
    <name type="scientific">Bradyrhizobium jicamae</name>
    <dbReference type="NCBI Taxonomy" id="280332"/>
    <lineage>
        <taxon>Bacteria</taxon>
        <taxon>Pseudomonadati</taxon>
        <taxon>Pseudomonadota</taxon>
        <taxon>Alphaproteobacteria</taxon>
        <taxon>Hyphomicrobiales</taxon>
        <taxon>Nitrobacteraceae</taxon>
        <taxon>Bradyrhizobium</taxon>
    </lineage>
</organism>
<evidence type="ECO:0000256" key="1">
    <source>
        <dbReference type="ARBA" id="ARBA00022448"/>
    </source>
</evidence>
<keyword evidence="1 9" id="KW-0813">Transport</keyword>
<dbReference type="STRING" id="280332.CQ12_08115"/>
<accession>A0A0R3LV53</accession>
<comment type="similarity">
    <text evidence="9">Belongs to the KdpA family.</text>
</comment>
<dbReference type="PANTHER" id="PTHR30607">
    <property type="entry name" value="POTASSIUM-TRANSPORTING ATPASE A CHAIN"/>
    <property type="match status" value="1"/>
</dbReference>
<evidence type="ECO:0000256" key="4">
    <source>
        <dbReference type="ARBA" id="ARBA00022692"/>
    </source>
</evidence>
<evidence type="ECO:0000256" key="7">
    <source>
        <dbReference type="ARBA" id="ARBA00023065"/>
    </source>
</evidence>
<dbReference type="Proteomes" id="UP000050863">
    <property type="component" value="Unassembled WGS sequence"/>
</dbReference>
<keyword evidence="8 9" id="KW-0472">Membrane</keyword>
<dbReference type="PIRSF" id="PIRSF001294">
    <property type="entry name" value="K_ATPaseA"/>
    <property type="match status" value="1"/>
</dbReference>
<dbReference type="GO" id="GO:0008556">
    <property type="term" value="F:P-type potassium transmembrane transporter activity"/>
    <property type="evidence" value="ECO:0007669"/>
    <property type="project" value="InterPro"/>
</dbReference>
<proteinExistence type="inferred from homology"/>
<reference evidence="10 11" key="1">
    <citation type="submission" date="2014-03" db="EMBL/GenBank/DDBJ databases">
        <title>Bradyrhizobium valentinum sp. nov., isolated from effective nodules of Lupinus mariae-josephae, a lupine endemic of basic-lime soils in Eastern Spain.</title>
        <authorList>
            <person name="Duran D."/>
            <person name="Rey L."/>
            <person name="Navarro A."/>
            <person name="Busquets A."/>
            <person name="Imperial J."/>
            <person name="Ruiz-Argueso T."/>
        </authorList>
    </citation>
    <scope>NUCLEOTIDE SEQUENCE [LARGE SCALE GENOMIC DNA]</scope>
    <source>
        <strain evidence="10 11">PAC68</strain>
    </source>
</reference>
<feature type="transmembrane region" description="Helical" evidence="9">
    <location>
        <begin position="528"/>
        <end position="551"/>
    </location>
</feature>
<feature type="transmembrane region" description="Helical" evidence="9">
    <location>
        <begin position="6"/>
        <end position="26"/>
    </location>
</feature>
<dbReference type="AlphaFoldDB" id="A0A0R3LV53"/>
<evidence type="ECO:0000256" key="3">
    <source>
        <dbReference type="ARBA" id="ARBA00022538"/>
    </source>
</evidence>
<keyword evidence="4 9" id="KW-0812">Transmembrane</keyword>
<keyword evidence="11" id="KW-1185">Reference proteome</keyword>
<name>A0A0R3LV53_9BRAD</name>
<dbReference type="OrthoDB" id="9763796at2"/>
<protein>
    <recommendedName>
        <fullName evidence="9">Potassium-transporting ATPase potassium-binding subunit</fullName>
    </recommendedName>
    <alternativeName>
        <fullName evidence="9">ATP phosphohydrolase [potassium-transporting] A chain</fullName>
    </alternativeName>
    <alternativeName>
        <fullName evidence="9">Potassium-binding and translocating subunit A</fullName>
    </alternativeName>
    <alternativeName>
        <fullName evidence="9">Potassium-translocating ATPase A chain</fullName>
    </alternativeName>
</protein>
<feature type="transmembrane region" description="Helical" evidence="9">
    <location>
        <begin position="137"/>
        <end position="156"/>
    </location>
</feature>
<feature type="transmembrane region" description="Helical" evidence="9">
    <location>
        <begin position="286"/>
        <end position="305"/>
    </location>
</feature>
<feature type="transmembrane region" description="Helical" evidence="9">
    <location>
        <begin position="382"/>
        <end position="401"/>
    </location>
</feature>
<comment type="subunit">
    <text evidence="9">The system is composed of three essential subunits: KdpA, KdpB and KdpC.</text>
</comment>
<dbReference type="Pfam" id="PF03814">
    <property type="entry name" value="KdpA"/>
    <property type="match status" value="1"/>
</dbReference>
<keyword evidence="6 9" id="KW-1133">Transmembrane helix</keyword>
<comment type="subcellular location">
    <subcellularLocation>
        <location evidence="9">Cell membrane</location>
        <topology evidence="9">Multi-pass membrane protein</topology>
    </subcellularLocation>
</comment>
<keyword evidence="5 9" id="KW-0630">Potassium</keyword>
<dbReference type="HAMAP" id="MF_00275">
    <property type="entry name" value="KdpA"/>
    <property type="match status" value="1"/>
</dbReference>